<evidence type="ECO:0000256" key="1">
    <source>
        <dbReference type="SAM" id="MobiDB-lite"/>
    </source>
</evidence>
<comment type="caution">
    <text evidence="2">The sequence shown here is derived from an EMBL/GenBank/DDBJ whole genome shotgun (WGS) entry which is preliminary data.</text>
</comment>
<feature type="compositionally biased region" description="Polar residues" evidence="1">
    <location>
        <begin position="320"/>
        <end position="336"/>
    </location>
</feature>
<evidence type="ECO:0000313" key="3">
    <source>
        <dbReference type="Proteomes" id="UP001286313"/>
    </source>
</evidence>
<accession>A0AAE1EHR5</accession>
<proteinExistence type="predicted"/>
<feature type="region of interest" description="Disordered" evidence="1">
    <location>
        <begin position="1"/>
        <end position="22"/>
    </location>
</feature>
<feature type="compositionally biased region" description="Pro residues" evidence="1">
    <location>
        <begin position="368"/>
        <end position="389"/>
    </location>
</feature>
<feature type="region of interest" description="Disordered" evidence="1">
    <location>
        <begin position="74"/>
        <end position="149"/>
    </location>
</feature>
<sequence length="479" mass="52425">MPSAVAFRGTTSGAGGNASRTFPSLMPSKFCQRSDVGFMKLVEEASRPTRNSNISIANMEPFLLKNAVSNSNSLHQVSSQDSDKDFKDSNSNSFDWSRNINRLRDEQRASSRERRGDKSHSNSVTPEPRRMGSRWRGDGIMTSTRMDAITGRDPLSELVVELNSRECSPHSKPKTASRWPSVVSVHGRPISSSRRHRRGSIGKDKSNHGLSLLPQIINSDKKGRRVPPLPTNSEETFDEWVTEQERKIVDNPRTPIKSRRPKQPGQPMSPLLSRSPRHSVSRPGEEFLAGQRTARNTPSPDFDFDDSENTETEPSSPSDRSSINTNSEAGTPSSGGHDSLSLPASQPTPPNHPTYLLVVSTHQTTHHPLPPNQTYPPSSSPPTKPPIIPSHPTRHTHPPPSSPPTQPPRLHPPNHPSSPPTQPDIPTLLVSTHPTSSSPPTKPPIIPSHPPNQTYPPTYPPSSSPCTPLLIATTTSQGQ</sequence>
<feature type="compositionally biased region" description="Pro residues" evidence="1">
    <location>
        <begin position="440"/>
        <end position="463"/>
    </location>
</feature>
<dbReference type="AlphaFoldDB" id="A0AAE1EHR5"/>
<keyword evidence="3" id="KW-1185">Reference proteome</keyword>
<protein>
    <submittedName>
        <fullName evidence="2">Uncharacterized protein</fullName>
    </submittedName>
</protein>
<dbReference type="Proteomes" id="UP001286313">
    <property type="component" value="Unassembled WGS sequence"/>
</dbReference>
<name>A0AAE1EHR5_PETCI</name>
<reference evidence="2" key="1">
    <citation type="submission" date="2023-10" db="EMBL/GenBank/DDBJ databases">
        <title>Genome assemblies of two species of porcelain crab, Petrolisthes cinctipes and Petrolisthes manimaculis (Anomura: Porcellanidae).</title>
        <authorList>
            <person name="Angst P."/>
        </authorList>
    </citation>
    <scope>NUCLEOTIDE SEQUENCE</scope>
    <source>
        <strain evidence="2">PB745_01</strain>
        <tissue evidence="2">Gill</tissue>
    </source>
</reference>
<dbReference type="EMBL" id="JAWQEG010007249">
    <property type="protein sequence ID" value="KAK3852764.1"/>
    <property type="molecule type" value="Genomic_DNA"/>
</dbReference>
<feature type="compositionally biased region" description="Pro residues" evidence="1">
    <location>
        <begin position="398"/>
        <end position="423"/>
    </location>
</feature>
<feature type="region of interest" description="Disordered" evidence="1">
    <location>
        <begin position="164"/>
        <end position="479"/>
    </location>
</feature>
<feature type="compositionally biased region" description="Basic and acidic residues" evidence="1">
    <location>
        <begin position="102"/>
        <end position="120"/>
    </location>
</feature>
<feature type="compositionally biased region" description="Acidic residues" evidence="1">
    <location>
        <begin position="302"/>
        <end position="311"/>
    </location>
</feature>
<organism evidence="2 3">
    <name type="scientific">Petrolisthes cinctipes</name>
    <name type="common">Flat porcelain crab</name>
    <dbReference type="NCBI Taxonomy" id="88211"/>
    <lineage>
        <taxon>Eukaryota</taxon>
        <taxon>Metazoa</taxon>
        <taxon>Ecdysozoa</taxon>
        <taxon>Arthropoda</taxon>
        <taxon>Crustacea</taxon>
        <taxon>Multicrustacea</taxon>
        <taxon>Malacostraca</taxon>
        <taxon>Eumalacostraca</taxon>
        <taxon>Eucarida</taxon>
        <taxon>Decapoda</taxon>
        <taxon>Pleocyemata</taxon>
        <taxon>Anomura</taxon>
        <taxon>Galatheoidea</taxon>
        <taxon>Porcellanidae</taxon>
        <taxon>Petrolisthes</taxon>
    </lineage>
</organism>
<evidence type="ECO:0000313" key="2">
    <source>
        <dbReference type="EMBL" id="KAK3852764.1"/>
    </source>
</evidence>
<gene>
    <name evidence="2" type="ORF">Pcinc_040661</name>
</gene>